<evidence type="ECO:0000259" key="2">
    <source>
        <dbReference type="PROSITE" id="PS50157"/>
    </source>
</evidence>
<dbReference type="Pfam" id="PF13912">
    <property type="entry name" value="zf-C2H2_6"/>
    <property type="match status" value="1"/>
</dbReference>
<dbReference type="Gramene" id="rna13193">
    <property type="protein sequence ID" value="RHN65364.1"/>
    <property type="gene ID" value="gene13193"/>
</dbReference>
<dbReference type="InterPro" id="IPR044303">
    <property type="entry name" value="ZAT1/4/9"/>
</dbReference>
<comment type="caution">
    <text evidence="3">The sequence shown here is derived from an EMBL/GenBank/DDBJ whole genome shotgun (WGS) entry which is preliminary data.</text>
</comment>
<organism evidence="3 4">
    <name type="scientific">Medicago truncatula</name>
    <name type="common">Barrel medic</name>
    <name type="synonym">Medicago tribuloides</name>
    <dbReference type="NCBI Taxonomy" id="3880"/>
    <lineage>
        <taxon>Eukaryota</taxon>
        <taxon>Viridiplantae</taxon>
        <taxon>Streptophyta</taxon>
        <taxon>Embryophyta</taxon>
        <taxon>Tracheophyta</taxon>
        <taxon>Spermatophyta</taxon>
        <taxon>Magnoliopsida</taxon>
        <taxon>eudicotyledons</taxon>
        <taxon>Gunneridae</taxon>
        <taxon>Pentapetalae</taxon>
        <taxon>rosids</taxon>
        <taxon>fabids</taxon>
        <taxon>Fabales</taxon>
        <taxon>Fabaceae</taxon>
        <taxon>Papilionoideae</taxon>
        <taxon>50 kb inversion clade</taxon>
        <taxon>NPAAA clade</taxon>
        <taxon>Hologalegina</taxon>
        <taxon>IRL clade</taxon>
        <taxon>Trifolieae</taxon>
        <taxon>Medicago</taxon>
    </lineage>
</organism>
<dbReference type="AlphaFoldDB" id="A0A396IM04"/>
<accession>A0A396IM04</accession>
<sequence>MENNGRVCRICQRSFSNGKALRGHMKSHYAKLPIPPKLPINNQVSEYSLELAKHPTHSISTSSPSIINPRNNSIHNLQSLKGNFNCTPSNFGRNSVFEFYPTNPTKKRSKRKPRQFHMAEEKEENTQFNMVEEKEENTQFNVAGEKKDNTQLNLVYSDLDIEVAETLSVICKKEWNQQ</sequence>
<dbReference type="PANTHER" id="PTHR46326">
    <property type="entry name" value="ZINC FINGER PROTEIN ZAT1-RELATED"/>
    <property type="match status" value="1"/>
</dbReference>
<dbReference type="PANTHER" id="PTHR46326:SF10">
    <property type="entry name" value="C2H2 AND C2HC ZINC FINGER PROTEIN"/>
    <property type="match status" value="1"/>
</dbReference>
<dbReference type="PROSITE" id="PS50157">
    <property type="entry name" value="ZINC_FINGER_C2H2_2"/>
    <property type="match status" value="1"/>
</dbReference>
<dbReference type="SUPFAM" id="SSF57667">
    <property type="entry name" value="beta-beta-alpha zinc fingers"/>
    <property type="match status" value="1"/>
</dbReference>
<proteinExistence type="predicted"/>
<name>A0A396IM04_MEDTR</name>
<reference evidence="4" key="1">
    <citation type="journal article" date="2018" name="Nat. Plants">
        <title>Whole-genome landscape of Medicago truncatula symbiotic genes.</title>
        <authorList>
            <person name="Pecrix Y."/>
            <person name="Staton S.E."/>
            <person name="Sallet E."/>
            <person name="Lelandais-Briere C."/>
            <person name="Moreau S."/>
            <person name="Carrere S."/>
            <person name="Blein T."/>
            <person name="Jardinaud M.F."/>
            <person name="Latrasse D."/>
            <person name="Zouine M."/>
            <person name="Zahm M."/>
            <person name="Kreplak J."/>
            <person name="Mayjonade B."/>
            <person name="Satge C."/>
            <person name="Perez M."/>
            <person name="Cauet S."/>
            <person name="Marande W."/>
            <person name="Chantry-Darmon C."/>
            <person name="Lopez-Roques C."/>
            <person name="Bouchez O."/>
            <person name="Berard A."/>
            <person name="Debelle F."/>
            <person name="Munos S."/>
            <person name="Bendahmane A."/>
            <person name="Berges H."/>
            <person name="Niebel A."/>
            <person name="Buitink J."/>
            <person name="Frugier F."/>
            <person name="Benhamed M."/>
            <person name="Crespi M."/>
            <person name="Gouzy J."/>
            <person name="Gamas P."/>
        </authorList>
    </citation>
    <scope>NUCLEOTIDE SEQUENCE [LARGE SCALE GENOMIC DNA]</scope>
    <source>
        <strain evidence="4">cv. Jemalong A17</strain>
    </source>
</reference>
<dbReference type="EMBL" id="PSQE01000003">
    <property type="protein sequence ID" value="RHN65364.1"/>
    <property type="molecule type" value="Genomic_DNA"/>
</dbReference>
<gene>
    <name evidence="3" type="ORF">MtrunA17_Chr3g0079091</name>
</gene>
<protein>
    <submittedName>
        <fullName evidence="3">Putative transcription factor C2H2 family</fullName>
    </submittedName>
</protein>
<dbReference type="PROSITE" id="PS00028">
    <property type="entry name" value="ZINC_FINGER_C2H2_1"/>
    <property type="match status" value="1"/>
</dbReference>
<dbReference type="GO" id="GO:0006355">
    <property type="term" value="P:regulation of DNA-templated transcription"/>
    <property type="evidence" value="ECO:0007669"/>
    <property type="project" value="InterPro"/>
</dbReference>
<evidence type="ECO:0000256" key="1">
    <source>
        <dbReference type="PROSITE-ProRule" id="PRU00042"/>
    </source>
</evidence>
<dbReference type="GO" id="GO:0008270">
    <property type="term" value="F:zinc ion binding"/>
    <property type="evidence" value="ECO:0007669"/>
    <property type="project" value="UniProtKB-KW"/>
</dbReference>
<evidence type="ECO:0000313" key="3">
    <source>
        <dbReference type="EMBL" id="RHN65364.1"/>
    </source>
</evidence>
<feature type="domain" description="C2H2-type" evidence="2">
    <location>
        <begin position="6"/>
        <end position="33"/>
    </location>
</feature>
<dbReference type="Proteomes" id="UP000265566">
    <property type="component" value="Chromosome 3"/>
</dbReference>
<keyword evidence="1" id="KW-0862">Zinc</keyword>
<dbReference type="InterPro" id="IPR036236">
    <property type="entry name" value="Znf_C2H2_sf"/>
</dbReference>
<evidence type="ECO:0000313" key="4">
    <source>
        <dbReference type="Proteomes" id="UP000265566"/>
    </source>
</evidence>
<dbReference type="InterPro" id="IPR013087">
    <property type="entry name" value="Znf_C2H2_type"/>
</dbReference>
<keyword evidence="1" id="KW-0479">Metal-binding</keyword>
<keyword evidence="1" id="KW-0863">Zinc-finger</keyword>